<dbReference type="PROSITE" id="PS51044">
    <property type="entry name" value="ZF_SP_RING"/>
    <property type="match status" value="1"/>
</dbReference>
<dbReference type="GO" id="GO:0000785">
    <property type="term" value="C:chromatin"/>
    <property type="evidence" value="ECO:0007669"/>
    <property type="project" value="TreeGrafter"/>
</dbReference>
<sequence length="525" mass="58429">DAKEWICELCRSKLFDPFFKVVQNFGTPHFLRFNTPRLQTVYFDLTPLDLDGLRQYRGTEPGSVELQLRCFVINHNLSEGHEWPTTTQVNVNGFSAQITQRASPGQTNVSKVLRELPLNLGQFCRPGRNTIELRANDTYGYLFAFVIQRVVREALTSLINVVVNNSKNITYESAKQNVIASFGNEDDDIVAMSTLLSVRCPLGLCVIEFPARGIHCQHLQCFDLKTFLMFNKTARSRAWKCTVCNQFIALNDLRIDPFLKDLLSQVADDEELESVEIFPDATWKKRVEEDEPKTKKPKVEETQSNRTVNDALDDFDSPKPAPNSFPAPAPTIESIDLTLSSDEENDDIPLIGLVPPSKPSNAPSNSLWPSSSNNSWPNNQNNSLPQLGVSLSNQLDFVDFYPMANESWADPSSTFNTESEAFTNIRNPIIDVLSSPIPTINPVSYRPLPPLSPDRSIRQLPVMAAPAPPITKAILPAVVPPQSAIENTPVDALPITNGCPAVSPPRRFPPVSSFFTLVPRKASPP</sequence>
<feature type="non-terminal residue" evidence="7">
    <location>
        <position position="525"/>
    </location>
</feature>
<keyword evidence="7" id="KW-0436">Ligase</keyword>
<dbReference type="InterPro" id="IPR038654">
    <property type="entry name" value="PINIT_sf"/>
</dbReference>
<evidence type="ECO:0000313" key="7">
    <source>
        <dbReference type="EMBL" id="OQR83647.1"/>
    </source>
</evidence>
<feature type="compositionally biased region" description="Pro residues" evidence="5">
    <location>
        <begin position="319"/>
        <end position="329"/>
    </location>
</feature>
<keyword evidence="8" id="KW-1185">Reference proteome</keyword>
<evidence type="ECO:0000256" key="1">
    <source>
        <dbReference type="ARBA" id="ARBA00022723"/>
    </source>
</evidence>
<evidence type="ECO:0000256" key="3">
    <source>
        <dbReference type="ARBA" id="ARBA00022833"/>
    </source>
</evidence>
<dbReference type="OrthoDB" id="27975at2759"/>
<evidence type="ECO:0000259" key="6">
    <source>
        <dbReference type="PROSITE" id="PS51044"/>
    </source>
</evidence>
<reference evidence="7 8" key="1">
    <citation type="journal article" date="2014" name="Genome Biol. Evol.">
        <title>The secreted proteins of Achlya hypogyna and Thraustotheca clavata identify the ancestral oomycete secretome and reveal gene acquisitions by horizontal gene transfer.</title>
        <authorList>
            <person name="Misner I."/>
            <person name="Blouin N."/>
            <person name="Leonard G."/>
            <person name="Richards T.A."/>
            <person name="Lane C.E."/>
        </authorList>
    </citation>
    <scope>NUCLEOTIDE SEQUENCE [LARGE SCALE GENOMIC DNA]</scope>
    <source>
        <strain evidence="7 8">ATCC 34112</strain>
    </source>
</reference>
<keyword evidence="2 4" id="KW-0863">Zinc-finger</keyword>
<dbReference type="InterPro" id="IPR004181">
    <property type="entry name" value="Znf_MIZ"/>
</dbReference>
<feature type="region of interest" description="Disordered" evidence="5">
    <location>
        <begin position="286"/>
        <end position="331"/>
    </location>
</feature>
<gene>
    <name evidence="7" type="ORF">THRCLA_23139</name>
</gene>
<dbReference type="GO" id="GO:0061665">
    <property type="term" value="F:SUMO ligase activity"/>
    <property type="evidence" value="ECO:0007669"/>
    <property type="project" value="TreeGrafter"/>
</dbReference>
<name>A0A1V9YD85_9STRA</name>
<feature type="non-terminal residue" evidence="7">
    <location>
        <position position="1"/>
    </location>
</feature>
<dbReference type="EMBL" id="JNBS01004302">
    <property type="protein sequence ID" value="OQR83647.1"/>
    <property type="molecule type" value="Genomic_DNA"/>
</dbReference>
<dbReference type="PANTHER" id="PTHR10782:SF4">
    <property type="entry name" value="TONALLI, ISOFORM E"/>
    <property type="match status" value="1"/>
</dbReference>
<dbReference type="CDD" id="cd16650">
    <property type="entry name" value="SP-RING_PIAS-like"/>
    <property type="match status" value="1"/>
</dbReference>
<comment type="caution">
    <text evidence="7">The sequence shown here is derived from an EMBL/GenBank/DDBJ whole genome shotgun (WGS) entry which is preliminary data.</text>
</comment>
<dbReference type="STRING" id="74557.A0A1V9YD85"/>
<dbReference type="Gene3D" id="2.60.120.780">
    <property type="entry name" value="PINIT domain"/>
    <property type="match status" value="1"/>
</dbReference>
<dbReference type="InterPro" id="IPR057847">
    <property type="entry name" value="ZMIZ1/ZMIZ2_GBD-like"/>
</dbReference>
<dbReference type="AlphaFoldDB" id="A0A1V9YD85"/>
<feature type="compositionally biased region" description="Low complexity" evidence="5">
    <location>
        <begin position="359"/>
        <end position="381"/>
    </location>
</feature>
<dbReference type="GO" id="GO:0016925">
    <property type="term" value="P:protein sumoylation"/>
    <property type="evidence" value="ECO:0007669"/>
    <property type="project" value="TreeGrafter"/>
</dbReference>
<keyword evidence="3" id="KW-0862">Zinc</keyword>
<dbReference type="GO" id="GO:0008270">
    <property type="term" value="F:zinc ion binding"/>
    <property type="evidence" value="ECO:0007669"/>
    <property type="project" value="UniProtKB-KW"/>
</dbReference>
<accession>A0A1V9YD85</accession>
<evidence type="ECO:0000256" key="2">
    <source>
        <dbReference type="ARBA" id="ARBA00022771"/>
    </source>
</evidence>
<protein>
    <submittedName>
        <fullName evidence="7">SUMO ligase</fullName>
    </submittedName>
</protein>
<evidence type="ECO:0000256" key="4">
    <source>
        <dbReference type="PROSITE-ProRule" id="PRU00452"/>
    </source>
</evidence>
<dbReference type="GO" id="GO:0016874">
    <property type="term" value="F:ligase activity"/>
    <property type="evidence" value="ECO:0007669"/>
    <property type="project" value="UniProtKB-KW"/>
</dbReference>
<dbReference type="Pfam" id="PF25527">
    <property type="entry name" value="GBD-like_ZMIZ1_ZMIZ2"/>
    <property type="match status" value="1"/>
</dbReference>
<feature type="compositionally biased region" description="Basic and acidic residues" evidence="5">
    <location>
        <begin position="286"/>
        <end position="303"/>
    </location>
</feature>
<dbReference type="Proteomes" id="UP000243217">
    <property type="component" value="Unassembled WGS sequence"/>
</dbReference>
<evidence type="ECO:0000256" key="5">
    <source>
        <dbReference type="SAM" id="MobiDB-lite"/>
    </source>
</evidence>
<dbReference type="Gene3D" id="3.30.40.10">
    <property type="entry name" value="Zinc/RING finger domain, C3HC4 (zinc finger)"/>
    <property type="match status" value="1"/>
</dbReference>
<dbReference type="Pfam" id="PF02891">
    <property type="entry name" value="zf-MIZ"/>
    <property type="match status" value="1"/>
</dbReference>
<evidence type="ECO:0000313" key="8">
    <source>
        <dbReference type="Proteomes" id="UP000243217"/>
    </source>
</evidence>
<keyword evidence="1" id="KW-0479">Metal-binding</keyword>
<dbReference type="PANTHER" id="PTHR10782">
    <property type="entry name" value="ZINC FINGER MIZ DOMAIN-CONTAINING PROTEIN"/>
    <property type="match status" value="1"/>
</dbReference>
<proteinExistence type="predicted"/>
<organism evidence="7 8">
    <name type="scientific">Thraustotheca clavata</name>
    <dbReference type="NCBI Taxonomy" id="74557"/>
    <lineage>
        <taxon>Eukaryota</taxon>
        <taxon>Sar</taxon>
        <taxon>Stramenopiles</taxon>
        <taxon>Oomycota</taxon>
        <taxon>Saprolegniomycetes</taxon>
        <taxon>Saprolegniales</taxon>
        <taxon>Achlyaceae</taxon>
        <taxon>Thraustotheca</taxon>
    </lineage>
</organism>
<dbReference type="InterPro" id="IPR013083">
    <property type="entry name" value="Znf_RING/FYVE/PHD"/>
</dbReference>
<feature type="domain" description="SP-RING-type" evidence="6">
    <location>
        <begin position="185"/>
        <end position="268"/>
    </location>
</feature>
<feature type="region of interest" description="Disordered" evidence="5">
    <location>
        <begin position="346"/>
        <end position="381"/>
    </location>
</feature>